<evidence type="ECO:0000256" key="8">
    <source>
        <dbReference type="SAM" id="MobiDB-lite"/>
    </source>
</evidence>
<dbReference type="GO" id="GO:0005634">
    <property type="term" value="C:nucleus"/>
    <property type="evidence" value="ECO:0007669"/>
    <property type="project" value="UniProtKB-SubCell"/>
</dbReference>
<evidence type="ECO:0000256" key="1">
    <source>
        <dbReference type="ARBA" id="ARBA00004123"/>
    </source>
</evidence>
<evidence type="ECO:0000256" key="4">
    <source>
        <dbReference type="ARBA" id="ARBA00022771"/>
    </source>
</evidence>
<evidence type="ECO:0000256" key="7">
    <source>
        <dbReference type="PROSITE-ProRule" id="PRU00042"/>
    </source>
</evidence>
<dbReference type="Proteomes" id="UP000075885">
    <property type="component" value="Unassembled WGS sequence"/>
</dbReference>
<feature type="domain" description="C2H2-type" evidence="9">
    <location>
        <begin position="334"/>
        <end position="363"/>
    </location>
</feature>
<comment type="subcellular location">
    <subcellularLocation>
        <location evidence="1">Nucleus</location>
    </subcellularLocation>
</comment>
<dbReference type="Pfam" id="PF00096">
    <property type="entry name" value="zf-C2H2"/>
    <property type="match status" value="4"/>
</dbReference>
<evidence type="ECO:0000256" key="3">
    <source>
        <dbReference type="ARBA" id="ARBA00022737"/>
    </source>
</evidence>
<feature type="domain" description="C2H2-type" evidence="9">
    <location>
        <begin position="124"/>
        <end position="151"/>
    </location>
</feature>
<evidence type="ECO:0000313" key="10">
    <source>
        <dbReference type="EnsemblMetazoa" id="AEPI010290-PA"/>
    </source>
</evidence>
<accession>A0A182PTK4</accession>
<dbReference type="Pfam" id="PF12874">
    <property type="entry name" value="zf-met"/>
    <property type="match status" value="1"/>
</dbReference>
<dbReference type="Gene3D" id="3.30.160.60">
    <property type="entry name" value="Classic Zinc Finger"/>
    <property type="match status" value="9"/>
</dbReference>
<dbReference type="PROSITE" id="PS50157">
    <property type="entry name" value="ZINC_FINGER_C2H2_2"/>
    <property type="match status" value="11"/>
</dbReference>
<dbReference type="InterPro" id="IPR050888">
    <property type="entry name" value="ZnF_C2H2-type_TF"/>
</dbReference>
<keyword evidence="11" id="KW-1185">Reference proteome</keyword>
<organism evidence="10 11">
    <name type="scientific">Anopheles epiroticus</name>
    <dbReference type="NCBI Taxonomy" id="199890"/>
    <lineage>
        <taxon>Eukaryota</taxon>
        <taxon>Metazoa</taxon>
        <taxon>Ecdysozoa</taxon>
        <taxon>Arthropoda</taxon>
        <taxon>Hexapoda</taxon>
        <taxon>Insecta</taxon>
        <taxon>Pterygota</taxon>
        <taxon>Neoptera</taxon>
        <taxon>Endopterygota</taxon>
        <taxon>Diptera</taxon>
        <taxon>Nematocera</taxon>
        <taxon>Culicoidea</taxon>
        <taxon>Culicidae</taxon>
        <taxon>Anophelinae</taxon>
        <taxon>Anopheles</taxon>
    </lineage>
</organism>
<keyword evidence="4 7" id="KW-0863">Zinc-finger</keyword>
<reference evidence="10" key="2">
    <citation type="submission" date="2020-05" db="UniProtKB">
        <authorList>
            <consortium name="EnsemblMetazoa"/>
        </authorList>
    </citation>
    <scope>IDENTIFICATION</scope>
    <source>
        <strain evidence="10">Epiroticus2</strain>
    </source>
</reference>
<protein>
    <recommendedName>
        <fullName evidence="9">C2H2-type domain-containing protein</fullName>
    </recommendedName>
</protein>
<feature type="domain" description="C2H2-type" evidence="9">
    <location>
        <begin position="66"/>
        <end position="93"/>
    </location>
</feature>
<dbReference type="SMART" id="SM00355">
    <property type="entry name" value="ZnF_C2H2"/>
    <property type="match status" value="13"/>
</dbReference>
<dbReference type="PANTHER" id="PTHR24406">
    <property type="entry name" value="TRANSCRIPTIONAL REPRESSOR CTCFL-RELATED"/>
    <property type="match status" value="1"/>
</dbReference>
<feature type="domain" description="C2H2-type" evidence="9">
    <location>
        <begin position="152"/>
        <end position="176"/>
    </location>
</feature>
<feature type="domain" description="C2H2-type" evidence="9">
    <location>
        <begin position="305"/>
        <end position="333"/>
    </location>
</feature>
<feature type="domain" description="C2H2-type" evidence="9">
    <location>
        <begin position="247"/>
        <end position="270"/>
    </location>
</feature>
<name>A0A182PTK4_9DIPT</name>
<keyword evidence="5" id="KW-0862">Zinc</keyword>
<dbReference type="AlphaFoldDB" id="A0A182PTK4"/>
<feature type="domain" description="C2H2-type" evidence="9">
    <location>
        <begin position="364"/>
        <end position="388"/>
    </location>
</feature>
<dbReference type="InterPro" id="IPR036236">
    <property type="entry name" value="Znf_C2H2_sf"/>
</dbReference>
<dbReference type="GO" id="GO:0008270">
    <property type="term" value="F:zinc ion binding"/>
    <property type="evidence" value="ECO:0007669"/>
    <property type="project" value="UniProtKB-KW"/>
</dbReference>
<evidence type="ECO:0000259" key="9">
    <source>
        <dbReference type="PROSITE" id="PS50157"/>
    </source>
</evidence>
<feature type="region of interest" description="Disordered" evidence="8">
    <location>
        <begin position="415"/>
        <end position="442"/>
    </location>
</feature>
<proteinExistence type="predicted"/>
<feature type="domain" description="C2H2-type" evidence="9">
    <location>
        <begin position="391"/>
        <end position="419"/>
    </location>
</feature>
<keyword evidence="3" id="KW-0677">Repeat</keyword>
<reference evidence="11" key="1">
    <citation type="submission" date="2013-03" db="EMBL/GenBank/DDBJ databases">
        <title>The Genome Sequence of Anopheles epiroticus epiroticus2.</title>
        <authorList>
            <consortium name="The Broad Institute Genomics Platform"/>
            <person name="Neafsey D.E."/>
            <person name="Howell P."/>
            <person name="Walker B."/>
            <person name="Young S.K."/>
            <person name="Zeng Q."/>
            <person name="Gargeya S."/>
            <person name="Fitzgerald M."/>
            <person name="Haas B."/>
            <person name="Abouelleil A."/>
            <person name="Allen A.W."/>
            <person name="Alvarado L."/>
            <person name="Arachchi H.M."/>
            <person name="Berlin A.M."/>
            <person name="Chapman S.B."/>
            <person name="Gainer-Dewar J."/>
            <person name="Goldberg J."/>
            <person name="Griggs A."/>
            <person name="Gujja S."/>
            <person name="Hansen M."/>
            <person name="Howarth C."/>
            <person name="Imamovic A."/>
            <person name="Ireland A."/>
            <person name="Larimer J."/>
            <person name="McCowan C."/>
            <person name="Murphy C."/>
            <person name="Pearson M."/>
            <person name="Poon T.W."/>
            <person name="Priest M."/>
            <person name="Roberts A."/>
            <person name="Saif S."/>
            <person name="Shea T."/>
            <person name="Sisk P."/>
            <person name="Sykes S."/>
            <person name="Wortman J."/>
            <person name="Nusbaum C."/>
            <person name="Birren B."/>
        </authorList>
    </citation>
    <scope>NUCLEOTIDE SEQUENCE [LARGE SCALE GENOMIC DNA]</scope>
    <source>
        <strain evidence="11">Epiroticus2</strain>
    </source>
</reference>
<evidence type="ECO:0000256" key="6">
    <source>
        <dbReference type="ARBA" id="ARBA00023242"/>
    </source>
</evidence>
<feature type="domain" description="C2H2-type" evidence="9">
    <location>
        <begin position="95"/>
        <end position="123"/>
    </location>
</feature>
<dbReference type="PROSITE" id="PS00028">
    <property type="entry name" value="ZINC_FINGER_C2H2_1"/>
    <property type="match status" value="10"/>
</dbReference>
<dbReference type="InterPro" id="IPR013087">
    <property type="entry name" value="Znf_C2H2_type"/>
</dbReference>
<keyword evidence="2" id="KW-0479">Metal-binding</keyword>
<evidence type="ECO:0000256" key="5">
    <source>
        <dbReference type="ARBA" id="ARBA00022833"/>
    </source>
</evidence>
<feature type="domain" description="C2H2-type" evidence="9">
    <location>
        <begin position="276"/>
        <end position="299"/>
    </location>
</feature>
<dbReference type="STRING" id="199890.A0A182PTK4"/>
<evidence type="ECO:0000256" key="2">
    <source>
        <dbReference type="ARBA" id="ARBA00022723"/>
    </source>
</evidence>
<dbReference type="SUPFAM" id="SSF57667">
    <property type="entry name" value="beta-beta-alpha zinc fingers"/>
    <property type="match status" value="6"/>
</dbReference>
<keyword evidence="6" id="KW-0539">Nucleus</keyword>
<dbReference type="VEuPathDB" id="VectorBase:AEPI010290"/>
<dbReference type="EnsemblMetazoa" id="AEPI010290-RA">
    <property type="protein sequence ID" value="AEPI010290-PA"/>
    <property type="gene ID" value="AEPI010290"/>
</dbReference>
<evidence type="ECO:0000313" key="11">
    <source>
        <dbReference type="Proteomes" id="UP000075885"/>
    </source>
</evidence>
<sequence length="442" mass="50997">QNPKQSPSKKKQLCVLCGKTVNCLSRHLNSHTRKNTYDCPHCCQQLTDQSNLKRHIRAVHLKKEIVFCTPCDRGFRSKNSYDAHMRAHHGVGETYECKLCSKTFKHPSGYRKHLSQSHTDVRNHACSICGKLFKDRATVQQHEMVHSNNRPYACGICSKQFKSQFARTTHQLTHSGTVFPCAICDKSYQTIVTEETKEVNAAEGAKALENINPENWRHFGKRMCEICGQSVTCLTRHLRSHAKEGKYGCPYCTVQMSDSSNLLRHIRSVHLKIVVKTCELCGKGFVQYNTFNDHMRSKHGIGEKYECKICFKKYLHPAGLKQHQQRAHTDIRKNECELCHKRFKSKYERELRGHARVHSEERPFACNHCTKRFKSRFARDTHQLTHSGITFPCQLCNKSYRYKSQLNVHIRKFHTESSQDNDDESSTGLDDLSSIPDNLLAE</sequence>
<feature type="domain" description="C2H2-type" evidence="9">
    <location>
        <begin position="37"/>
        <end position="65"/>
    </location>
</feature>